<feature type="transmembrane region" description="Helical" evidence="1">
    <location>
        <begin position="64"/>
        <end position="81"/>
    </location>
</feature>
<keyword evidence="1" id="KW-0472">Membrane</keyword>
<comment type="caution">
    <text evidence="2">The sequence shown here is derived from an EMBL/GenBank/DDBJ whole genome shotgun (WGS) entry which is preliminary data.</text>
</comment>
<dbReference type="VEuPathDB" id="FungiDB:P170DRAFT_240092"/>
<dbReference type="Proteomes" id="UP000234275">
    <property type="component" value="Unassembled WGS sequence"/>
</dbReference>
<keyword evidence="1" id="KW-0812">Transmembrane</keyword>
<organism evidence="2 3">
    <name type="scientific">Aspergillus steynii IBT 23096</name>
    <dbReference type="NCBI Taxonomy" id="1392250"/>
    <lineage>
        <taxon>Eukaryota</taxon>
        <taxon>Fungi</taxon>
        <taxon>Dikarya</taxon>
        <taxon>Ascomycota</taxon>
        <taxon>Pezizomycotina</taxon>
        <taxon>Eurotiomycetes</taxon>
        <taxon>Eurotiomycetidae</taxon>
        <taxon>Eurotiales</taxon>
        <taxon>Aspergillaceae</taxon>
        <taxon>Aspergillus</taxon>
        <taxon>Aspergillus subgen. Circumdati</taxon>
    </lineage>
</organism>
<accession>A0A2I2G3C9</accession>
<sequence>MQICRLIGRTYSGSASGRSLRLAVLGWVIKGGCTEEGKERLRRLDAGWEIEDVLCTEYEGRGKAFGLIILWIGMILKVFFLKGKENK</sequence>
<name>A0A2I2G3C9_9EURO</name>
<dbReference type="EMBL" id="MSFO01000006">
    <property type="protein sequence ID" value="PLB47382.1"/>
    <property type="molecule type" value="Genomic_DNA"/>
</dbReference>
<gene>
    <name evidence="2" type="ORF">P170DRAFT_240092</name>
</gene>
<proteinExistence type="predicted"/>
<evidence type="ECO:0000256" key="1">
    <source>
        <dbReference type="SAM" id="Phobius"/>
    </source>
</evidence>
<evidence type="ECO:0000313" key="2">
    <source>
        <dbReference type="EMBL" id="PLB47382.1"/>
    </source>
</evidence>
<dbReference type="GeneID" id="36550647"/>
<keyword evidence="3" id="KW-1185">Reference proteome</keyword>
<evidence type="ECO:0000313" key="3">
    <source>
        <dbReference type="Proteomes" id="UP000234275"/>
    </source>
</evidence>
<protein>
    <submittedName>
        <fullName evidence="2">Uncharacterized protein</fullName>
    </submittedName>
</protein>
<reference evidence="2 3" key="1">
    <citation type="submission" date="2016-12" db="EMBL/GenBank/DDBJ databases">
        <title>The genomes of Aspergillus section Nigri reveals drivers in fungal speciation.</title>
        <authorList>
            <consortium name="DOE Joint Genome Institute"/>
            <person name="Vesth T.C."/>
            <person name="Nybo J."/>
            <person name="Theobald S."/>
            <person name="Brandl J."/>
            <person name="Frisvad J.C."/>
            <person name="Nielsen K.F."/>
            <person name="Lyhne E.K."/>
            <person name="Kogle M.E."/>
            <person name="Kuo A."/>
            <person name="Riley R."/>
            <person name="Clum A."/>
            <person name="Nolan M."/>
            <person name="Lipzen A."/>
            <person name="Salamov A."/>
            <person name="Henrissat B."/>
            <person name="Wiebenga A."/>
            <person name="De Vries R.P."/>
            <person name="Grigoriev I.V."/>
            <person name="Mortensen U.H."/>
            <person name="Andersen M.R."/>
            <person name="Baker S.E."/>
        </authorList>
    </citation>
    <scope>NUCLEOTIDE SEQUENCE [LARGE SCALE GENOMIC DNA]</scope>
    <source>
        <strain evidence="2 3">IBT 23096</strain>
    </source>
</reference>
<dbReference type="RefSeq" id="XP_024702684.1">
    <property type="nucleotide sequence ID" value="XM_024842948.1"/>
</dbReference>
<dbReference type="AlphaFoldDB" id="A0A2I2G3C9"/>
<keyword evidence="1" id="KW-1133">Transmembrane helix</keyword>